<dbReference type="InterPro" id="IPR007111">
    <property type="entry name" value="NACHT_NTPase"/>
</dbReference>
<dbReference type="SMART" id="SM01043">
    <property type="entry name" value="BTAD"/>
    <property type="match status" value="1"/>
</dbReference>
<dbReference type="SUPFAM" id="SSF52540">
    <property type="entry name" value="P-loop containing nucleoside triphosphate hydrolases"/>
    <property type="match status" value="1"/>
</dbReference>
<dbReference type="GO" id="GO:0000160">
    <property type="term" value="P:phosphorelay signal transduction system"/>
    <property type="evidence" value="ECO:0007669"/>
    <property type="project" value="InterPro"/>
</dbReference>
<dbReference type="SUPFAM" id="SSF48452">
    <property type="entry name" value="TPR-like"/>
    <property type="match status" value="1"/>
</dbReference>
<dbReference type="Pfam" id="PF00486">
    <property type="entry name" value="Trans_reg_C"/>
    <property type="match status" value="1"/>
</dbReference>
<feature type="transmembrane region" description="Helical" evidence="6">
    <location>
        <begin position="747"/>
        <end position="771"/>
    </location>
</feature>
<dbReference type="SMART" id="SM00862">
    <property type="entry name" value="Trans_reg_C"/>
    <property type="match status" value="1"/>
</dbReference>
<dbReference type="Pfam" id="PF03704">
    <property type="entry name" value="BTAD"/>
    <property type="match status" value="1"/>
</dbReference>
<evidence type="ECO:0000256" key="5">
    <source>
        <dbReference type="PROSITE-ProRule" id="PRU01091"/>
    </source>
</evidence>
<dbReference type="InterPro" id="IPR005158">
    <property type="entry name" value="BTAD"/>
</dbReference>
<keyword evidence="9" id="KW-1185">Reference proteome</keyword>
<evidence type="ECO:0000259" key="7">
    <source>
        <dbReference type="PROSITE" id="PS51755"/>
    </source>
</evidence>
<feature type="transmembrane region" description="Helical" evidence="6">
    <location>
        <begin position="807"/>
        <end position="824"/>
    </location>
</feature>
<feature type="transmembrane region" description="Helical" evidence="6">
    <location>
        <begin position="830"/>
        <end position="849"/>
    </location>
</feature>
<keyword evidence="2" id="KW-0805">Transcription regulation</keyword>
<dbReference type="InterPro" id="IPR036388">
    <property type="entry name" value="WH-like_DNA-bd_sf"/>
</dbReference>
<protein>
    <submittedName>
        <fullName evidence="8">DNA-binding SARP family transcriptional activator</fullName>
    </submittedName>
</protein>
<dbReference type="PANTHER" id="PTHR35807:SF1">
    <property type="entry name" value="TRANSCRIPTIONAL REGULATOR REDD"/>
    <property type="match status" value="1"/>
</dbReference>
<evidence type="ECO:0000256" key="4">
    <source>
        <dbReference type="ARBA" id="ARBA00023163"/>
    </source>
</evidence>
<keyword evidence="6" id="KW-1133">Transmembrane helix</keyword>
<comment type="similarity">
    <text evidence="1">Belongs to the AfsR/DnrI/RedD regulatory family.</text>
</comment>
<dbReference type="InterPro" id="IPR001867">
    <property type="entry name" value="OmpR/PhoB-type_DNA-bd"/>
</dbReference>
<feature type="transmembrane region" description="Helical" evidence="6">
    <location>
        <begin position="623"/>
        <end position="641"/>
    </location>
</feature>
<reference evidence="8 9" key="1">
    <citation type="submission" date="2019-03" db="EMBL/GenBank/DDBJ databases">
        <title>Genomic Encyclopedia of Type Strains, Phase IV (KMG-IV): sequencing the most valuable type-strain genomes for metagenomic binning, comparative biology and taxonomic classification.</title>
        <authorList>
            <person name="Goeker M."/>
        </authorList>
    </citation>
    <scope>NUCLEOTIDE SEQUENCE [LARGE SCALE GENOMIC DNA]</scope>
    <source>
        <strain evidence="8 9">DSM 45934</strain>
    </source>
</reference>
<comment type="caution">
    <text evidence="8">The sequence shown here is derived from an EMBL/GenBank/DDBJ whole genome shotgun (WGS) entry which is preliminary data.</text>
</comment>
<dbReference type="Proteomes" id="UP000295680">
    <property type="component" value="Unassembled WGS sequence"/>
</dbReference>
<keyword evidence="4" id="KW-0804">Transcription</keyword>
<dbReference type="InterPro" id="IPR016032">
    <property type="entry name" value="Sig_transdc_resp-reg_C-effctor"/>
</dbReference>
<dbReference type="Pfam" id="PF05729">
    <property type="entry name" value="NACHT"/>
    <property type="match status" value="1"/>
</dbReference>
<feature type="DNA-binding region" description="OmpR/PhoB-type" evidence="5">
    <location>
        <begin position="1"/>
        <end position="94"/>
    </location>
</feature>
<evidence type="ECO:0000313" key="8">
    <source>
        <dbReference type="EMBL" id="TCO54235.1"/>
    </source>
</evidence>
<accession>A0A4R2JJA3</accession>
<name>A0A4R2JJA3_9PSEU</name>
<evidence type="ECO:0000256" key="1">
    <source>
        <dbReference type="ARBA" id="ARBA00005820"/>
    </source>
</evidence>
<evidence type="ECO:0000256" key="3">
    <source>
        <dbReference type="ARBA" id="ARBA00023125"/>
    </source>
</evidence>
<dbReference type="Gene3D" id="3.40.50.300">
    <property type="entry name" value="P-loop containing nucleotide triphosphate hydrolases"/>
    <property type="match status" value="1"/>
</dbReference>
<dbReference type="InterPro" id="IPR011990">
    <property type="entry name" value="TPR-like_helical_dom_sf"/>
</dbReference>
<keyword evidence="6" id="KW-0472">Membrane</keyword>
<organism evidence="8 9">
    <name type="scientific">Actinocrispum wychmicini</name>
    <dbReference type="NCBI Taxonomy" id="1213861"/>
    <lineage>
        <taxon>Bacteria</taxon>
        <taxon>Bacillati</taxon>
        <taxon>Actinomycetota</taxon>
        <taxon>Actinomycetes</taxon>
        <taxon>Pseudonocardiales</taxon>
        <taxon>Pseudonocardiaceae</taxon>
        <taxon>Actinocrispum</taxon>
    </lineage>
</organism>
<dbReference type="PANTHER" id="PTHR35807">
    <property type="entry name" value="TRANSCRIPTIONAL REGULATOR REDD-RELATED"/>
    <property type="match status" value="1"/>
</dbReference>
<dbReference type="CDD" id="cd15831">
    <property type="entry name" value="BTAD"/>
    <property type="match status" value="1"/>
</dbReference>
<dbReference type="EMBL" id="SLWS01000009">
    <property type="protein sequence ID" value="TCO54235.1"/>
    <property type="molecule type" value="Genomic_DNA"/>
</dbReference>
<evidence type="ECO:0000313" key="9">
    <source>
        <dbReference type="Proteomes" id="UP000295680"/>
    </source>
</evidence>
<dbReference type="InterPro" id="IPR027417">
    <property type="entry name" value="P-loop_NTPase"/>
</dbReference>
<keyword evidence="6" id="KW-0812">Transmembrane</keyword>
<proteinExistence type="inferred from homology"/>
<feature type="transmembrane region" description="Helical" evidence="6">
    <location>
        <begin position="783"/>
        <end position="802"/>
    </location>
</feature>
<dbReference type="SUPFAM" id="SSF46894">
    <property type="entry name" value="C-terminal effector domain of the bipartite response regulators"/>
    <property type="match status" value="1"/>
</dbReference>
<keyword evidence="3 5" id="KW-0238">DNA-binding</keyword>
<sequence length="907" mass="98576">MTAGFRLLGDIEGRVDGRPVALGHQRQRSVLVVLLVEANRVVPVDQLVDRVWAGQPPHRARETLYGYVHRLRRALAVMAEVDIVRQPGGYLLSIDEDLIDLHRFRDLVRQARATDEDATALALFEEALALWRGGAFAGVDIPWLNGVREVAEKERFAAELDHTDLRLRHGQHTDLVAGLVSRASEHQWDERLAAQLMLALYRCGRQADALAHYEQTRLRLADELGIDPSPALRDLRQRILTADPELIVPVPQPVKPAAHSTSDSQLDLATRELAMAVTRQWTAEAETRSLHRPAPVRVRWSTTGRPVSAAAAGTDVLFGDIADVAAKFRALSVRQLVVLGEPGAGKTVLAILLTLGLLADRTPVEPTPVLLSLSSWNPHRDHLHSWLARRLVAEYPGLGNAGAYGPDAATRLVAEERVIPVLDGLDETPPGAHAAAIDALDQAIAGGRPLVVTCRAEEYETAVRHSGAILARAAVVEIEPVELDDAITFLTARRHLGDTRWQPVVEHLRHHPDGPLARVLSTPLMVDLARTAYTRPSSDPAELLDPSRFADRAGIEEHLLDSFVPAAYAHRPPPPGLPPAATRYEPEQGRRWLAFLARHLQRVPTRDFAWWRLVQEIPRPTRGLVFGLPAAVLFAITGLVVAGPMMALVYGLSTAAAGCAAHGWGTRPEPLRVEVRFQGTATRFLIRFAVGAAISVVIGLAWSLPVVVVLILAVVFGFGIGLHVWLKVPTGADRASTPAAAHRQDRVATCAFALSVALSIGLFYAFTIAVSQPSSGLGTVPETFYFARALPAGLVSALFGWFAFRRLGAVSYGLAGFVVGGQAMPHHIPLGLGLGAGALFGLAIGLVAAQSRSWGAYLVTRTWLALRGRTPLRLNRFLIDAHQRGVLRQAGAVHQFRHARLQDHLAD</sequence>
<dbReference type="Gene3D" id="1.25.40.10">
    <property type="entry name" value="Tetratricopeptide repeat domain"/>
    <property type="match status" value="1"/>
</dbReference>
<dbReference type="AlphaFoldDB" id="A0A4R2JJA3"/>
<dbReference type="OrthoDB" id="419058at2"/>
<feature type="domain" description="OmpR/PhoB-type" evidence="7">
    <location>
        <begin position="1"/>
        <end position="94"/>
    </location>
</feature>
<dbReference type="RefSeq" id="WP_132123220.1">
    <property type="nucleotide sequence ID" value="NZ_SLWS01000009.1"/>
</dbReference>
<feature type="transmembrane region" description="Helical" evidence="6">
    <location>
        <begin position="708"/>
        <end position="726"/>
    </location>
</feature>
<dbReference type="GO" id="GO:0006355">
    <property type="term" value="P:regulation of DNA-templated transcription"/>
    <property type="evidence" value="ECO:0007669"/>
    <property type="project" value="InterPro"/>
</dbReference>
<evidence type="ECO:0000256" key="2">
    <source>
        <dbReference type="ARBA" id="ARBA00023015"/>
    </source>
</evidence>
<dbReference type="GO" id="GO:0003677">
    <property type="term" value="F:DNA binding"/>
    <property type="evidence" value="ECO:0007669"/>
    <property type="project" value="UniProtKB-UniRule"/>
</dbReference>
<dbReference type="PROSITE" id="PS51755">
    <property type="entry name" value="OMPR_PHOB"/>
    <property type="match status" value="1"/>
</dbReference>
<dbReference type="InterPro" id="IPR051677">
    <property type="entry name" value="AfsR-DnrI-RedD_regulator"/>
</dbReference>
<gene>
    <name evidence="8" type="ORF">EV192_109215</name>
</gene>
<dbReference type="Gene3D" id="1.10.10.10">
    <property type="entry name" value="Winged helix-like DNA-binding domain superfamily/Winged helix DNA-binding domain"/>
    <property type="match status" value="1"/>
</dbReference>
<evidence type="ECO:0000256" key="6">
    <source>
        <dbReference type="SAM" id="Phobius"/>
    </source>
</evidence>
<feature type="transmembrane region" description="Helical" evidence="6">
    <location>
        <begin position="684"/>
        <end position="702"/>
    </location>
</feature>